<dbReference type="Proteomes" id="UP000277671">
    <property type="component" value="Unassembled WGS sequence"/>
</dbReference>
<feature type="binding site" evidence="3">
    <location>
        <begin position="371"/>
        <end position="378"/>
    </location>
    <ligand>
        <name>ATP</name>
        <dbReference type="ChEBI" id="CHEBI:30616"/>
    </ligand>
</feature>
<dbReference type="Gene3D" id="3.40.50.300">
    <property type="entry name" value="P-loop containing nucleotide triphosphate hydrolases"/>
    <property type="match status" value="1"/>
</dbReference>
<dbReference type="AlphaFoldDB" id="A0A495JKW6"/>
<evidence type="ECO:0000259" key="5">
    <source>
        <dbReference type="PROSITE" id="PS50901"/>
    </source>
</evidence>
<keyword evidence="4" id="KW-0732">Signal</keyword>
<evidence type="ECO:0000313" key="7">
    <source>
        <dbReference type="Proteomes" id="UP000277671"/>
    </source>
</evidence>
<dbReference type="OrthoDB" id="9807790at2"/>
<dbReference type="GO" id="GO:0003677">
    <property type="term" value="F:DNA binding"/>
    <property type="evidence" value="ECO:0007669"/>
    <property type="project" value="InterPro"/>
</dbReference>
<sequence length="879" mass="91991">MTQVKTRTSQAAALHRQAAATAVAAATTLDATQPAPADQREQHELAERLRAAAAALVPGWLGAPLGAQAVDTPLGGPGLPGFVRVGIAQPLDDARFPAVVPLLGTGHLTIDADARDPRVSGLVRAVLLRLLAAAPAGSLLVRAVDAATAGRLFAPFAPLADAGLMPPPATDRAGLRAILTEAEQWVRPARPHSDRGRRHERTLLLVIASLPELTESADLVRIGALAQHGPAAGLHLMIAGWPPPPLTAETTQPPLADSTMIALRNPYALVGDPPGASFGSPGEHLPSTGLNSPVFLDEDPPAQLFQRVCQELAARVNANSRPHLADLLPEGADGLWTADPAEGLVTTVGRDGEIPVTLRFNELTPHWLVSGRPGAGKSAFLVNVIYGLCAHYSPDDLMLYLLDFAEGSSFEEVVPAGHDPSWLPHARVVGMECDREYGLAVLDELDAEVTRRAALAESAGVTRFADLRARHRMPRILCVLDSFRFLLDAEDDADPQARRRLESLARRSRPYGVHLVLVNRAVSDPAPGYGQRDSVYAQFPVRVALPGGGEVLEPTNDAAAGLPMGSAVVNTAGGLGGPRGATRGHERVVQFPDPQVDPGALAALRQRLWQARAADALPPTIFVGYAEQALTEDPGYLAAAAGLSAGPAALVGRVLAPALETAAISFDKSSARHLVVLGPAGADVLDVAARSLAAHLPSGAGRFVVASLAPGTVGPASRLAADLTSERHEVLMVDATGLDRVLDQEEPGYLVLFGLDGLAPTALPTDRLAVLLREWPNRGVHLLAWAERPGRLAGVLGVEPATAQGAIDSGGGGATGPAGDRAAGALVSDLVLLGLPEAELAGLLGRPVVRPRRGRALWHDRRADRTTMIVPFVLPEVLR</sequence>
<keyword evidence="7" id="KW-1185">Reference proteome</keyword>
<protein>
    <submittedName>
        <fullName evidence="6">FtsK/SpoIIIE family protein</fullName>
    </submittedName>
</protein>
<dbReference type="InterPro" id="IPR050206">
    <property type="entry name" value="FtsK/SpoIIIE/SftA"/>
</dbReference>
<evidence type="ECO:0000256" key="1">
    <source>
        <dbReference type="ARBA" id="ARBA00022741"/>
    </source>
</evidence>
<keyword evidence="2 3" id="KW-0067">ATP-binding</keyword>
<dbReference type="SUPFAM" id="SSF52540">
    <property type="entry name" value="P-loop containing nucleoside triphosphate hydrolases"/>
    <property type="match status" value="1"/>
</dbReference>
<name>A0A495JKW6_9ACTN</name>
<dbReference type="GO" id="GO:0005524">
    <property type="term" value="F:ATP binding"/>
    <property type="evidence" value="ECO:0007669"/>
    <property type="project" value="UniProtKB-UniRule"/>
</dbReference>
<dbReference type="PROSITE" id="PS50901">
    <property type="entry name" value="FTSK"/>
    <property type="match status" value="1"/>
</dbReference>
<feature type="chain" id="PRO_5039531695" evidence="4">
    <location>
        <begin position="26"/>
        <end position="879"/>
    </location>
</feature>
<accession>A0A495JKW6</accession>
<evidence type="ECO:0000256" key="4">
    <source>
        <dbReference type="SAM" id="SignalP"/>
    </source>
</evidence>
<dbReference type="Pfam" id="PF01580">
    <property type="entry name" value="FtsK_SpoIIIE"/>
    <property type="match status" value="1"/>
</dbReference>
<organism evidence="6 7">
    <name type="scientific">Micromonospora pisi</name>
    <dbReference type="NCBI Taxonomy" id="589240"/>
    <lineage>
        <taxon>Bacteria</taxon>
        <taxon>Bacillati</taxon>
        <taxon>Actinomycetota</taxon>
        <taxon>Actinomycetes</taxon>
        <taxon>Micromonosporales</taxon>
        <taxon>Micromonosporaceae</taxon>
        <taxon>Micromonospora</taxon>
    </lineage>
</organism>
<dbReference type="EMBL" id="RBKT01000001">
    <property type="protein sequence ID" value="RKR89607.1"/>
    <property type="molecule type" value="Genomic_DNA"/>
</dbReference>
<dbReference type="InterPro" id="IPR002543">
    <property type="entry name" value="FtsK_dom"/>
</dbReference>
<keyword evidence="1 3" id="KW-0547">Nucleotide-binding</keyword>
<comment type="caution">
    <text evidence="6">The sequence shown here is derived from an EMBL/GenBank/DDBJ whole genome shotgun (WGS) entry which is preliminary data.</text>
</comment>
<reference evidence="6 7" key="1">
    <citation type="submission" date="2018-10" db="EMBL/GenBank/DDBJ databases">
        <title>Sequencing the genomes of 1000 actinobacteria strains.</title>
        <authorList>
            <person name="Klenk H.-P."/>
        </authorList>
    </citation>
    <scope>NUCLEOTIDE SEQUENCE [LARGE SCALE GENOMIC DNA]</scope>
    <source>
        <strain evidence="6 7">DSM 45175</strain>
    </source>
</reference>
<evidence type="ECO:0000256" key="2">
    <source>
        <dbReference type="ARBA" id="ARBA00022840"/>
    </source>
</evidence>
<gene>
    <name evidence="6" type="ORF">BDK92_3962</name>
</gene>
<dbReference type="InterPro" id="IPR027417">
    <property type="entry name" value="P-loop_NTPase"/>
</dbReference>
<dbReference type="PANTHER" id="PTHR22683">
    <property type="entry name" value="SPORULATION PROTEIN RELATED"/>
    <property type="match status" value="1"/>
</dbReference>
<dbReference type="PANTHER" id="PTHR22683:SF41">
    <property type="entry name" value="DNA TRANSLOCASE FTSK"/>
    <property type="match status" value="1"/>
</dbReference>
<feature type="signal peptide" evidence="4">
    <location>
        <begin position="1"/>
        <end position="25"/>
    </location>
</feature>
<proteinExistence type="predicted"/>
<evidence type="ECO:0000313" key="6">
    <source>
        <dbReference type="EMBL" id="RKR89607.1"/>
    </source>
</evidence>
<feature type="domain" description="FtsK" evidence="5">
    <location>
        <begin position="353"/>
        <end position="554"/>
    </location>
</feature>
<evidence type="ECO:0000256" key="3">
    <source>
        <dbReference type="PROSITE-ProRule" id="PRU00289"/>
    </source>
</evidence>